<evidence type="ECO:0000256" key="8">
    <source>
        <dbReference type="ARBA" id="ARBA00022989"/>
    </source>
</evidence>
<keyword evidence="5" id="KW-0808">Transferase</keyword>
<keyword evidence="13" id="KW-1185">Reference proteome</keyword>
<keyword evidence="8 11" id="KW-1133">Transmembrane helix</keyword>
<evidence type="ECO:0000256" key="11">
    <source>
        <dbReference type="SAM" id="Phobius"/>
    </source>
</evidence>
<evidence type="ECO:0000256" key="7">
    <source>
        <dbReference type="ARBA" id="ARBA00022824"/>
    </source>
</evidence>
<keyword evidence="7" id="KW-0256">Endoplasmic reticulum</keyword>
<comment type="pathway">
    <text evidence="2">Glycolipid biosynthesis; glycosylphosphatidylinositol-anchor biosynthesis.</text>
</comment>
<evidence type="ECO:0000256" key="1">
    <source>
        <dbReference type="ARBA" id="ARBA00004477"/>
    </source>
</evidence>
<gene>
    <name evidence="12" type="ORF">GCM10009544_62460</name>
</gene>
<feature type="transmembrane region" description="Helical" evidence="11">
    <location>
        <begin position="360"/>
        <end position="376"/>
    </location>
</feature>
<dbReference type="Proteomes" id="UP001499895">
    <property type="component" value="Unassembled WGS sequence"/>
</dbReference>
<keyword evidence="3" id="KW-0337">GPI-anchor biosynthesis</keyword>
<proteinExistence type="predicted"/>
<keyword evidence="9 11" id="KW-0472">Membrane</keyword>
<sequence>MTTTTQPAQIPRPSAPGPGSGSGGAPNRPGPASRPLLKRIFTRVRPALAVYAVTAALHLAVLSAMAGAGDGPGLRDRLLSWDGILYVDIARDGYPDSFSYTEDGRLTGNNLAFFPLFPMLIRAVHLLTGLSHKTAGIVAAHLALIAALVVVHELIGRLHGRRTATVALVLLAGAQPMALSFFMSYSESLFLALAAGTLLAAHRGAWLTAGALAFLAGLTRPAAAAVALALAVAVGLHLLRERRVAARPVAALALACAGTPLYLWWVGHRLGEPDAWFTLQRAGWGTRWDNGGAFLTFLGDALGHDAGWVPVSTAVLLLALICATVIAWRRDAWPPLLVYGTGIVVLTLAQSNYSHSKLRLLIPAVVFLVPAARALAGARTRTAVITLAAATLFGCWYGAHMLTVWRYAI</sequence>
<comment type="subcellular location">
    <subcellularLocation>
        <location evidence="1">Endoplasmic reticulum membrane</location>
        <topology evidence="1">Multi-pass membrane protein</topology>
    </subcellularLocation>
</comment>
<feature type="transmembrane region" description="Helical" evidence="11">
    <location>
        <begin position="307"/>
        <end position="329"/>
    </location>
</feature>
<evidence type="ECO:0000256" key="9">
    <source>
        <dbReference type="ARBA" id="ARBA00023136"/>
    </source>
</evidence>
<feature type="transmembrane region" description="Helical" evidence="11">
    <location>
        <begin position="222"/>
        <end position="239"/>
    </location>
</feature>
<feature type="transmembrane region" description="Helical" evidence="11">
    <location>
        <begin position="48"/>
        <end position="68"/>
    </location>
</feature>
<dbReference type="InterPro" id="IPR007315">
    <property type="entry name" value="PIG-V/Gpi18"/>
</dbReference>
<dbReference type="PANTHER" id="PTHR12468">
    <property type="entry name" value="GPI MANNOSYLTRANSFERASE 2"/>
    <property type="match status" value="1"/>
</dbReference>
<reference evidence="12 13" key="1">
    <citation type="journal article" date="2019" name="Int. J. Syst. Evol. Microbiol.">
        <title>The Global Catalogue of Microorganisms (GCM) 10K type strain sequencing project: providing services to taxonomists for standard genome sequencing and annotation.</title>
        <authorList>
            <consortium name="The Broad Institute Genomics Platform"/>
            <consortium name="The Broad Institute Genome Sequencing Center for Infectious Disease"/>
            <person name="Wu L."/>
            <person name="Ma J."/>
        </authorList>
    </citation>
    <scope>NUCLEOTIDE SEQUENCE [LARGE SCALE GENOMIC DNA]</scope>
    <source>
        <strain evidence="12 13">JCM 10649</strain>
    </source>
</reference>
<evidence type="ECO:0000256" key="6">
    <source>
        <dbReference type="ARBA" id="ARBA00022692"/>
    </source>
</evidence>
<name>A0ABN1BAH1_9ACTN</name>
<organism evidence="12 13">
    <name type="scientific">Streptomyces stramineus</name>
    <dbReference type="NCBI Taxonomy" id="173861"/>
    <lineage>
        <taxon>Bacteria</taxon>
        <taxon>Bacillati</taxon>
        <taxon>Actinomycetota</taxon>
        <taxon>Actinomycetes</taxon>
        <taxon>Kitasatosporales</taxon>
        <taxon>Streptomycetaceae</taxon>
        <taxon>Streptomyces</taxon>
    </lineage>
</organism>
<evidence type="ECO:0000256" key="3">
    <source>
        <dbReference type="ARBA" id="ARBA00022502"/>
    </source>
</evidence>
<protein>
    <submittedName>
        <fullName evidence="12">Glycosyltransferase family 39 protein</fullName>
    </submittedName>
</protein>
<evidence type="ECO:0000313" key="13">
    <source>
        <dbReference type="Proteomes" id="UP001499895"/>
    </source>
</evidence>
<evidence type="ECO:0000256" key="10">
    <source>
        <dbReference type="SAM" id="MobiDB-lite"/>
    </source>
</evidence>
<accession>A0ABN1BAH1</accession>
<feature type="transmembrane region" description="Helical" evidence="11">
    <location>
        <begin position="336"/>
        <end position="354"/>
    </location>
</feature>
<keyword evidence="4" id="KW-0328">Glycosyltransferase</keyword>
<comment type="caution">
    <text evidence="12">The sequence shown here is derived from an EMBL/GenBank/DDBJ whole genome shotgun (WGS) entry which is preliminary data.</text>
</comment>
<evidence type="ECO:0000256" key="4">
    <source>
        <dbReference type="ARBA" id="ARBA00022676"/>
    </source>
</evidence>
<dbReference type="EMBL" id="BAAAHB010000136">
    <property type="protein sequence ID" value="GAA0493626.1"/>
    <property type="molecule type" value="Genomic_DNA"/>
</dbReference>
<feature type="transmembrane region" description="Helical" evidence="11">
    <location>
        <begin position="164"/>
        <end position="182"/>
    </location>
</feature>
<keyword evidence="6 11" id="KW-0812">Transmembrane</keyword>
<feature type="transmembrane region" description="Helical" evidence="11">
    <location>
        <begin position="137"/>
        <end position="158"/>
    </location>
</feature>
<feature type="transmembrane region" description="Helical" evidence="11">
    <location>
        <begin position="383"/>
        <end position="408"/>
    </location>
</feature>
<evidence type="ECO:0000256" key="2">
    <source>
        <dbReference type="ARBA" id="ARBA00004687"/>
    </source>
</evidence>
<evidence type="ECO:0000313" key="12">
    <source>
        <dbReference type="EMBL" id="GAA0493626.1"/>
    </source>
</evidence>
<feature type="transmembrane region" description="Helical" evidence="11">
    <location>
        <begin position="246"/>
        <end position="265"/>
    </location>
</feature>
<dbReference type="PANTHER" id="PTHR12468:SF2">
    <property type="entry name" value="GPI MANNOSYLTRANSFERASE 2"/>
    <property type="match status" value="1"/>
</dbReference>
<evidence type="ECO:0000256" key="5">
    <source>
        <dbReference type="ARBA" id="ARBA00022679"/>
    </source>
</evidence>
<feature type="region of interest" description="Disordered" evidence="10">
    <location>
        <begin position="1"/>
        <end position="32"/>
    </location>
</feature>